<comment type="caution">
    <text evidence="2">The sequence shown here is derived from an EMBL/GenBank/DDBJ whole genome shotgun (WGS) entry which is preliminary data.</text>
</comment>
<dbReference type="OrthoDB" id="46254at2759"/>
<reference evidence="2" key="1">
    <citation type="submission" date="2022-07" db="EMBL/GenBank/DDBJ databases">
        <title>Genome analysis of Parmales, a sister group of diatoms, reveals the evolutionary specialization of diatoms from phago-mixotrophs to photoautotrophs.</title>
        <authorList>
            <person name="Ban H."/>
            <person name="Sato S."/>
            <person name="Yoshikawa S."/>
            <person name="Kazumasa Y."/>
            <person name="Nakamura Y."/>
            <person name="Ichinomiya M."/>
            <person name="Saitoh K."/>
            <person name="Sato N."/>
            <person name="Blanc-Mathieu R."/>
            <person name="Endo H."/>
            <person name="Kuwata A."/>
            <person name="Ogata H."/>
        </authorList>
    </citation>
    <scope>NUCLEOTIDE SEQUENCE</scope>
</reference>
<evidence type="ECO:0000313" key="3">
    <source>
        <dbReference type="Proteomes" id="UP001165082"/>
    </source>
</evidence>
<evidence type="ECO:0000256" key="1">
    <source>
        <dbReference type="SAM" id="MobiDB-lite"/>
    </source>
</evidence>
<protein>
    <submittedName>
        <fullName evidence="2">Uncharacterized protein</fullName>
    </submittedName>
</protein>
<feature type="region of interest" description="Disordered" evidence="1">
    <location>
        <begin position="194"/>
        <end position="267"/>
    </location>
</feature>
<feature type="compositionally biased region" description="Polar residues" evidence="1">
    <location>
        <begin position="240"/>
        <end position="257"/>
    </location>
</feature>
<gene>
    <name evidence="2" type="ORF">TrRE_jg633</name>
</gene>
<accession>A0A9W7A513</accession>
<proteinExistence type="predicted"/>
<name>A0A9W7A513_9STRA</name>
<dbReference type="Proteomes" id="UP001165082">
    <property type="component" value="Unassembled WGS sequence"/>
</dbReference>
<dbReference type="EMBL" id="BRXZ01001136">
    <property type="protein sequence ID" value="GMH63405.1"/>
    <property type="molecule type" value="Genomic_DNA"/>
</dbReference>
<feature type="region of interest" description="Disordered" evidence="1">
    <location>
        <begin position="360"/>
        <end position="385"/>
    </location>
</feature>
<keyword evidence="3" id="KW-1185">Reference proteome</keyword>
<evidence type="ECO:0000313" key="2">
    <source>
        <dbReference type="EMBL" id="GMH63405.1"/>
    </source>
</evidence>
<dbReference type="AlphaFoldDB" id="A0A9W7A513"/>
<feature type="compositionally biased region" description="Basic residues" evidence="1">
    <location>
        <begin position="209"/>
        <end position="218"/>
    </location>
</feature>
<feature type="non-terminal residue" evidence="2">
    <location>
        <position position="385"/>
    </location>
</feature>
<sequence>MPEGKTLNTLRLLPPNFARDIMVPFPEGKLPVCQECKTICSTRDACRVSKKHVGPPWSTSWVCIVVDRTVSPDGTSNIVDGPYNVIDLNMYGFQNHFAGVFDETMPVCQHCKKTNRTKHYCRTKHTHGAVPWNASLIHVSLSDDPMKDSHPSEVKIEAGGLVLPASYTFLVEISTNVVRGRPLIIAPPGSIGAKRIRKEQNKASGGSKSKSKQKKRQSSHSSHVSIGGTNPRHAVGGHPSRSSSRSTKNIYGVSSEQSMRDRKRKKTKEIIVDANDSLENIGHLNAVHVSDKLRIHWQGSEHAPAQSVYIPAGYDPYAPPRYPPMYPQIGGGSYPGYPTFNDFNCHPNTNDVEGSNVLAEMGRTGGRYKSSSSSSSSSLVYPPPP</sequence>
<organism evidence="2 3">
    <name type="scientific">Triparma retinervis</name>
    <dbReference type="NCBI Taxonomy" id="2557542"/>
    <lineage>
        <taxon>Eukaryota</taxon>
        <taxon>Sar</taxon>
        <taxon>Stramenopiles</taxon>
        <taxon>Ochrophyta</taxon>
        <taxon>Bolidophyceae</taxon>
        <taxon>Parmales</taxon>
        <taxon>Triparmaceae</taxon>
        <taxon>Triparma</taxon>
    </lineage>
</organism>